<keyword evidence="3" id="KW-1185">Reference proteome</keyword>
<evidence type="ECO:0000313" key="2">
    <source>
        <dbReference type="EMBL" id="ADC61847.1"/>
    </source>
</evidence>
<dbReference type="AlphaFoldDB" id="D3RR19"/>
<dbReference type="KEGG" id="alv:Alvin_0902"/>
<reference evidence="2 3" key="1">
    <citation type="journal article" date="2011" name="Stand. Genomic Sci.">
        <title>Complete genome sequence of Allochromatium vinosum DSM 180(T).</title>
        <authorList>
            <person name="Weissgerber T."/>
            <person name="Zigann R."/>
            <person name="Bruce D."/>
            <person name="Chang Y.J."/>
            <person name="Detter J.C."/>
            <person name="Han C."/>
            <person name="Hauser L."/>
            <person name="Jeffries C.D."/>
            <person name="Land M."/>
            <person name="Munk A.C."/>
            <person name="Tapia R."/>
            <person name="Dahl C."/>
        </authorList>
    </citation>
    <scope>NUCLEOTIDE SEQUENCE [LARGE SCALE GENOMIC DNA]</scope>
    <source>
        <strain evidence="3">ATCC 17899 / DSM 180 / NBRC 103801 / NCIMB 10441 / D</strain>
    </source>
</reference>
<proteinExistence type="predicted"/>
<dbReference type="OrthoDB" id="5951715at2"/>
<dbReference type="HOGENOM" id="CLU_120867_0_0_6"/>
<dbReference type="Proteomes" id="UP000001441">
    <property type="component" value="Chromosome"/>
</dbReference>
<dbReference type="STRING" id="572477.Alvin_0902"/>
<gene>
    <name evidence="2" type="ordered locus">Alvin_0902</name>
</gene>
<dbReference type="EMBL" id="CP001896">
    <property type="protein sequence ID" value="ADC61847.1"/>
    <property type="molecule type" value="Genomic_DNA"/>
</dbReference>
<protein>
    <submittedName>
        <fullName evidence="2">Uncharacterized protein</fullName>
    </submittedName>
</protein>
<accession>D3RR19</accession>
<name>D3RR19_ALLVD</name>
<evidence type="ECO:0000256" key="1">
    <source>
        <dbReference type="SAM" id="MobiDB-lite"/>
    </source>
</evidence>
<sequence length="199" mass="22423">MGGFGSGFRGTAKATTRDRHRLSVKDWGNLPPGARAIWNITRGGWQDLGSVHVCVEADALALTYTPPNGSPIEQWIDIERAPCRFSGSRPWFLCPWCGRRCGALYRGRGGFYCRECAGLNYQSTREPPDTRAVHKADRIRARLGWPAGIAFGHGPKPKGMHWRTFWRLVAEHDRHAHAFMEGSMARLDKAHERLLRCGR</sequence>
<organism evidence="2 3">
    <name type="scientific">Allochromatium vinosum (strain ATCC 17899 / DSM 180 / NBRC 103801 / NCIMB 10441 / D)</name>
    <name type="common">Chromatium vinosum</name>
    <dbReference type="NCBI Taxonomy" id="572477"/>
    <lineage>
        <taxon>Bacteria</taxon>
        <taxon>Pseudomonadati</taxon>
        <taxon>Pseudomonadota</taxon>
        <taxon>Gammaproteobacteria</taxon>
        <taxon>Chromatiales</taxon>
        <taxon>Chromatiaceae</taxon>
        <taxon>Allochromatium</taxon>
    </lineage>
</organism>
<dbReference type="RefSeq" id="WP_012970123.1">
    <property type="nucleotide sequence ID" value="NC_013851.1"/>
</dbReference>
<evidence type="ECO:0000313" key="3">
    <source>
        <dbReference type="Proteomes" id="UP000001441"/>
    </source>
</evidence>
<dbReference type="eggNOG" id="COG1675">
    <property type="taxonomic scope" value="Bacteria"/>
</dbReference>
<feature type="region of interest" description="Disordered" evidence="1">
    <location>
        <begin position="1"/>
        <end position="20"/>
    </location>
</feature>